<dbReference type="Proteomes" id="UP000774326">
    <property type="component" value="Unassembled WGS sequence"/>
</dbReference>
<evidence type="ECO:0000313" key="14">
    <source>
        <dbReference type="Proteomes" id="UP000774326"/>
    </source>
</evidence>
<evidence type="ECO:0000256" key="10">
    <source>
        <dbReference type="ARBA" id="ARBA00023242"/>
    </source>
</evidence>
<dbReference type="GO" id="GO:0005737">
    <property type="term" value="C:cytoplasm"/>
    <property type="evidence" value="ECO:0007669"/>
    <property type="project" value="UniProtKB-SubCell"/>
</dbReference>
<dbReference type="EMBL" id="JAEUBG010002052">
    <property type="protein sequence ID" value="KAH3685331.1"/>
    <property type="molecule type" value="Genomic_DNA"/>
</dbReference>
<dbReference type="SMART" id="SM00504">
    <property type="entry name" value="Ubox"/>
    <property type="match status" value="1"/>
</dbReference>
<proteinExistence type="inferred from homology"/>
<organism evidence="13 14">
    <name type="scientific">Wickerhamomyces pijperi</name>
    <name type="common">Yeast</name>
    <name type="synonym">Pichia pijperi</name>
    <dbReference type="NCBI Taxonomy" id="599730"/>
    <lineage>
        <taxon>Eukaryota</taxon>
        <taxon>Fungi</taxon>
        <taxon>Dikarya</taxon>
        <taxon>Ascomycota</taxon>
        <taxon>Saccharomycotina</taxon>
        <taxon>Saccharomycetes</taxon>
        <taxon>Phaffomycetales</taxon>
        <taxon>Wickerhamomycetaceae</taxon>
        <taxon>Wickerhamomyces</taxon>
    </lineage>
</organism>
<dbReference type="PROSITE" id="PS51698">
    <property type="entry name" value="U_BOX"/>
    <property type="match status" value="1"/>
</dbReference>
<dbReference type="Gene3D" id="3.30.40.10">
    <property type="entry name" value="Zinc/RING finger domain, C3HC4 (zinc finger)"/>
    <property type="match status" value="1"/>
</dbReference>
<dbReference type="InterPro" id="IPR019474">
    <property type="entry name" value="Ub_conjug_fac_E4_core"/>
</dbReference>
<keyword evidence="8" id="KW-0808">Transferase</keyword>
<gene>
    <name evidence="13" type="ORF">WICPIJ_003683</name>
</gene>
<dbReference type="AlphaFoldDB" id="A0A9P8Q7C9"/>
<dbReference type="InterPro" id="IPR013083">
    <property type="entry name" value="Znf_RING/FYVE/PHD"/>
</dbReference>
<dbReference type="GO" id="GO:0000151">
    <property type="term" value="C:ubiquitin ligase complex"/>
    <property type="evidence" value="ECO:0007669"/>
    <property type="project" value="InterPro"/>
</dbReference>
<dbReference type="SUPFAM" id="SSF57850">
    <property type="entry name" value="RING/U-box"/>
    <property type="match status" value="1"/>
</dbReference>
<comment type="subcellular location">
    <subcellularLocation>
        <location evidence="3">Cytoplasm</location>
    </subcellularLocation>
    <subcellularLocation>
        <location evidence="2">Nucleus</location>
    </subcellularLocation>
</comment>
<evidence type="ECO:0000256" key="3">
    <source>
        <dbReference type="ARBA" id="ARBA00004496"/>
    </source>
</evidence>
<dbReference type="GO" id="GO:0000209">
    <property type="term" value="P:protein polyubiquitination"/>
    <property type="evidence" value="ECO:0007669"/>
    <property type="project" value="TreeGrafter"/>
</dbReference>
<dbReference type="OrthoDB" id="20295at2759"/>
<feature type="compositionally biased region" description="Low complexity" evidence="11">
    <location>
        <begin position="15"/>
        <end position="50"/>
    </location>
</feature>
<dbReference type="GO" id="GO:0005634">
    <property type="term" value="C:nucleus"/>
    <property type="evidence" value="ECO:0007669"/>
    <property type="project" value="UniProtKB-SubCell"/>
</dbReference>
<dbReference type="Pfam" id="PF10408">
    <property type="entry name" value="Ufd2P_core"/>
    <property type="match status" value="1"/>
</dbReference>
<keyword evidence="9" id="KW-0833">Ubl conjugation pathway</keyword>
<evidence type="ECO:0000256" key="1">
    <source>
        <dbReference type="ARBA" id="ARBA00000900"/>
    </source>
</evidence>
<keyword evidence="7" id="KW-0963">Cytoplasm</keyword>
<comment type="caution">
    <text evidence="13">The sequence shown here is derived from an EMBL/GenBank/DDBJ whole genome shotgun (WGS) entry which is preliminary data.</text>
</comment>
<evidence type="ECO:0000256" key="5">
    <source>
        <dbReference type="ARBA" id="ARBA00007434"/>
    </source>
</evidence>
<keyword evidence="10" id="KW-0539">Nucleus</keyword>
<dbReference type="EC" id="2.3.2.27" evidence="6"/>
<feature type="region of interest" description="Disordered" evidence="11">
    <location>
        <begin position="1"/>
        <end position="77"/>
    </location>
</feature>
<dbReference type="Pfam" id="PF04564">
    <property type="entry name" value="U-box"/>
    <property type="match status" value="1"/>
</dbReference>
<comment type="pathway">
    <text evidence="4">Protein modification; protein ubiquitination.</text>
</comment>
<evidence type="ECO:0000256" key="11">
    <source>
        <dbReference type="SAM" id="MobiDB-lite"/>
    </source>
</evidence>
<dbReference type="CDD" id="cd16657">
    <property type="entry name" value="RING-Ubox_UBE4A"/>
    <property type="match status" value="1"/>
</dbReference>
<dbReference type="GO" id="GO:0034450">
    <property type="term" value="F:ubiquitin-ubiquitin ligase activity"/>
    <property type="evidence" value="ECO:0007669"/>
    <property type="project" value="InterPro"/>
</dbReference>
<dbReference type="GO" id="GO:0006511">
    <property type="term" value="P:ubiquitin-dependent protein catabolic process"/>
    <property type="evidence" value="ECO:0007669"/>
    <property type="project" value="InterPro"/>
</dbReference>
<evidence type="ECO:0000256" key="9">
    <source>
        <dbReference type="ARBA" id="ARBA00022786"/>
    </source>
</evidence>
<dbReference type="InterPro" id="IPR045132">
    <property type="entry name" value="UBE4"/>
</dbReference>
<reference evidence="13" key="2">
    <citation type="submission" date="2021-01" db="EMBL/GenBank/DDBJ databases">
        <authorList>
            <person name="Schikora-Tamarit M.A."/>
        </authorList>
    </citation>
    <scope>NUCLEOTIDE SEQUENCE</scope>
    <source>
        <strain evidence="13">CBS2887</strain>
    </source>
</reference>
<keyword evidence="14" id="KW-1185">Reference proteome</keyword>
<evidence type="ECO:0000256" key="2">
    <source>
        <dbReference type="ARBA" id="ARBA00004123"/>
    </source>
</evidence>
<evidence type="ECO:0000259" key="12">
    <source>
        <dbReference type="PROSITE" id="PS51698"/>
    </source>
</evidence>
<evidence type="ECO:0000313" key="13">
    <source>
        <dbReference type="EMBL" id="KAH3685331.1"/>
    </source>
</evidence>
<comment type="catalytic activity">
    <reaction evidence="1">
        <text>S-ubiquitinyl-[E2 ubiquitin-conjugating enzyme]-L-cysteine + [acceptor protein]-L-lysine = [E2 ubiquitin-conjugating enzyme]-L-cysteine + N(6)-ubiquitinyl-[acceptor protein]-L-lysine.</text>
        <dbReference type="EC" id="2.3.2.27"/>
    </reaction>
</comment>
<reference evidence="13" key="1">
    <citation type="journal article" date="2021" name="Open Biol.">
        <title>Shared evolutionary footprints suggest mitochondrial oxidative damage underlies multiple complex I losses in fungi.</title>
        <authorList>
            <person name="Schikora-Tamarit M.A."/>
            <person name="Marcet-Houben M."/>
            <person name="Nosek J."/>
            <person name="Gabaldon T."/>
        </authorList>
    </citation>
    <scope>NUCLEOTIDE SEQUENCE</scope>
    <source>
        <strain evidence="13">CBS2887</strain>
    </source>
</reference>
<dbReference type="PANTHER" id="PTHR13931:SF2">
    <property type="entry name" value="UBIQUITIN CONJUGATION FACTOR E4 B"/>
    <property type="match status" value="1"/>
</dbReference>
<dbReference type="FunFam" id="3.30.40.10:FF:000055">
    <property type="entry name" value="Ubiquitin conjugation factor e4 a"/>
    <property type="match status" value="1"/>
</dbReference>
<accession>A0A9P8Q7C9</accession>
<feature type="domain" description="U-box" evidence="12">
    <location>
        <begin position="967"/>
        <end position="1041"/>
    </location>
</feature>
<evidence type="ECO:0000256" key="7">
    <source>
        <dbReference type="ARBA" id="ARBA00022490"/>
    </source>
</evidence>
<evidence type="ECO:0000256" key="8">
    <source>
        <dbReference type="ARBA" id="ARBA00022679"/>
    </source>
</evidence>
<sequence length="1042" mass="118493">MDDIRAKRLARLGQPATPSPNNIANNSSNSPTPNQANNSSSSQNIPAPSAQIVSNATNGTTNEIKPNTTAASLPSPKTSAEVLKHWINSEYENILNVTINSENTNPGLKFMQTTFMELVEDNHDPVFSVELVDRVIIELLTEHGVDLPLKYLKDAWVKVQASKRLVLSKDPLRDTKLELLNEFERLTSSYGLVFFQISDMFLNTRYSTALVDIIHHDSDYNDYLLGIIKRADEEGSLLEFLEVFVFHLWKVMGNISMDDPKYVSMLNIYQLLLNEKCVASVFTQISIFKIKNPQEDPIKFELSTVLGTLFRLSPLDSVVAAGNFDRSVPRSASDIKRIGQTLSTEHKVIIDRLFFIVNKIVRGSDQSRKDILEYFATVVDNNHLRRGDYADFKKLSSNAFMTNITLVLIRMCQPFLDQSYSKIDKIDIHYYTRKGAVMKLTDETRMNSTNAEADSYLAENASDQAPNFISDCFFLTLAYLEFGLGGIMSFEGKLRNEIRRLSSTVQNLRAANANPMQRMLLMQLPRFEKELNRMKSIKDALMSFFINMDIQTEIFEFVAGASCFLVRAVDPNHKFPQATISIPLIPDVIGVENADNTEYFREKAPAPFKFYPEYAIEGLILYCTQIARYSNNPLQTSPRSKTFVEFAVTFLRCPELIGNPHLKSKLVEVLSLCVMGLDPSRGGSTMGTILETFDSNELVKENLLYALLDFYVVVEKTGSSTQYYDKFNSRYHISIILEEIWKNPFYKNQLVDQSEKNEEFFIRFAARMLNDLTFLLDESIRQLAEVHSIQNEIEARGRGEEPSMEGSDEELQARLESVEQRAKQELQLTTKSIELFKKFTADVPKTFTKPEIIDRLAGMLDFNLDALAGPKCSELKVREPEKYGFQPKDLLQSIVQIFINLAGQPDFIKSVSQDGRSFKLEVFHRAAAIVAKHFLINPDDLNKFILFAQEAERLRLEAEEEENELGDVPDEFLDPLMYTLMKDPVILPSSRVSIDLATIKSHLLSDSTDPFNRVPLKLEDVIEDVELKQKIAQWKIDAKAKK</sequence>
<name>A0A9P8Q7C9_WICPI</name>
<evidence type="ECO:0000256" key="4">
    <source>
        <dbReference type="ARBA" id="ARBA00004906"/>
    </source>
</evidence>
<dbReference type="InterPro" id="IPR003613">
    <property type="entry name" value="Ubox_domain"/>
</dbReference>
<protein>
    <recommendedName>
        <fullName evidence="6">RING-type E3 ubiquitin transferase</fullName>
        <ecNumber evidence="6">2.3.2.27</ecNumber>
    </recommendedName>
</protein>
<feature type="compositionally biased region" description="Polar residues" evidence="11">
    <location>
        <begin position="51"/>
        <end position="77"/>
    </location>
</feature>
<dbReference type="GO" id="GO:0036503">
    <property type="term" value="P:ERAD pathway"/>
    <property type="evidence" value="ECO:0007669"/>
    <property type="project" value="InterPro"/>
</dbReference>
<evidence type="ECO:0000256" key="6">
    <source>
        <dbReference type="ARBA" id="ARBA00012483"/>
    </source>
</evidence>
<dbReference type="PANTHER" id="PTHR13931">
    <property type="entry name" value="UBIQUITINATION FACTOR E4"/>
    <property type="match status" value="1"/>
</dbReference>
<comment type="similarity">
    <text evidence="5">Belongs to the ubiquitin conjugation factor E4 family.</text>
</comment>